<evidence type="ECO:0000313" key="6">
    <source>
        <dbReference type="Proteomes" id="UP000585474"/>
    </source>
</evidence>
<keyword evidence="6" id="KW-1185">Reference proteome</keyword>
<dbReference type="InterPro" id="IPR046960">
    <property type="entry name" value="PPR_At4g14850-like_plant"/>
</dbReference>
<dbReference type="GO" id="GO:0008270">
    <property type="term" value="F:zinc ion binding"/>
    <property type="evidence" value="ECO:0007669"/>
    <property type="project" value="InterPro"/>
</dbReference>
<dbReference type="Pfam" id="PF20431">
    <property type="entry name" value="E_motif"/>
    <property type="match status" value="1"/>
</dbReference>
<evidence type="ECO:0000256" key="2">
    <source>
        <dbReference type="ARBA" id="ARBA00022737"/>
    </source>
</evidence>
<dbReference type="FunFam" id="1.25.40.10:FF:000344">
    <property type="entry name" value="Pentatricopeptide repeat-containing protein"/>
    <property type="match status" value="1"/>
</dbReference>
<dbReference type="EMBL" id="BJWL01000153">
    <property type="protein sequence ID" value="GFS31884.1"/>
    <property type="molecule type" value="Genomic_DNA"/>
</dbReference>
<dbReference type="Gene3D" id="1.25.40.10">
    <property type="entry name" value="Tetratricopeptide repeat domain"/>
    <property type="match status" value="4"/>
</dbReference>
<dbReference type="PANTHER" id="PTHR47926">
    <property type="entry name" value="PENTATRICOPEPTIDE REPEAT-CONTAINING PROTEIN"/>
    <property type="match status" value="1"/>
</dbReference>
<feature type="repeat" description="PPR" evidence="3">
    <location>
        <begin position="162"/>
        <end position="196"/>
    </location>
</feature>
<evidence type="ECO:0000313" key="5">
    <source>
        <dbReference type="EMBL" id="GFS31884.1"/>
    </source>
</evidence>
<organism evidence="5 6">
    <name type="scientific">Actinidia rufa</name>
    <dbReference type="NCBI Taxonomy" id="165716"/>
    <lineage>
        <taxon>Eukaryota</taxon>
        <taxon>Viridiplantae</taxon>
        <taxon>Streptophyta</taxon>
        <taxon>Embryophyta</taxon>
        <taxon>Tracheophyta</taxon>
        <taxon>Spermatophyta</taxon>
        <taxon>Magnoliopsida</taxon>
        <taxon>eudicotyledons</taxon>
        <taxon>Gunneridae</taxon>
        <taxon>Pentapetalae</taxon>
        <taxon>asterids</taxon>
        <taxon>Ericales</taxon>
        <taxon>Actinidiaceae</taxon>
        <taxon>Actinidia</taxon>
    </lineage>
</organism>
<dbReference type="Pfam" id="PF14432">
    <property type="entry name" value="DYW_deaminase"/>
    <property type="match status" value="1"/>
</dbReference>
<evidence type="ECO:0000256" key="1">
    <source>
        <dbReference type="ARBA" id="ARBA00006643"/>
    </source>
</evidence>
<feature type="repeat" description="PPR" evidence="3">
    <location>
        <begin position="131"/>
        <end position="161"/>
    </location>
</feature>
<dbReference type="Proteomes" id="UP000585474">
    <property type="component" value="Unassembled WGS sequence"/>
</dbReference>
<feature type="domain" description="DYW" evidence="4">
    <location>
        <begin position="580"/>
        <end position="634"/>
    </location>
</feature>
<protein>
    <submittedName>
        <fullName evidence="5">Pentatricopeptide repeat (PPR) superfamily protein</fullName>
    </submittedName>
</protein>
<gene>
    <name evidence="5" type="ORF">Acr_00g0019720</name>
</gene>
<proteinExistence type="inferred from homology"/>
<dbReference type="FunFam" id="1.25.40.10:FF:000073">
    <property type="entry name" value="Pentatricopeptide repeat-containing protein chloroplastic"/>
    <property type="match status" value="2"/>
</dbReference>
<feature type="repeat" description="PPR" evidence="3">
    <location>
        <begin position="264"/>
        <end position="298"/>
    </location>
</feature>
<dbReference type="InterPro" id="IPR011990">
    <property type="entry name" value="TPR-like_helical_dom_sf"/>
</dbReference>
<comment type="caution">
    <text evidence="5">The sequence shown here is derived from an EMBL/GenBank/DDBJ whole genome shotgun (WGS) entry which is preliminary data.</text>
</comment>
<accession>A0A7J0DD74</accession>
<dbReference type="Pfam" id="PF01535">
    <property type="entry name" value="PPR"/>
    <property type="match status" value="5"/>
</dbReference>
<feature type="repeat" description="PPR" evidence="3">
    <location>
        <begin position="61"/>
        <end position="95"/>
    </location>
</feature>
<dbReference type="AlphaFoldDB" id="A0A7J0DD74"/>
<sequence length="1097" mass="121971">MLQSLTNAKSYKLGQQLHSHMISCGTLRNNTYLSTKLSAFYAICGHMDQAEVIFDQIVLKNLFLWNSMIRGYACNGFHVKSLVLYREMMSFGQKPDNFTYPFVQKACGDLGIVEIGRRVHCEVVVCGFESDVYVGNSLLAMYSKFGNMDMAKKVFDRMPERDLTSWNTMISGSVKNGDPREAFLVFGMMGKAGLVADSATLLGLLSAVADLAALEMGRAIHAYVVHNSLARFNSFLINSLIEMYCSCNSMVAARRFFEGETKKDTVSWNSLISGYSKNTDSLESLRLFCQMVSEGVRPDQVTLVSVLGACDQITALQFTMSAHSYIIKQGFEANPMVGTSLIGTYSKCGNLVCSLLVFNEMPEKTLISWSALLAGYGLHGKGREALSFFHDMIVNGITPDEGVFTSILTACSHAGLVGEGKEIFHSMKRTYNVQPGLAHYSCLVDLLGRAGHLDEAYELIKAMEVKPNGDIWTALLSACRLHRNVELAELSAQRVFEMNPRGVGSYICLSNLYAAEKRWDDVEKVRALVRRKGLKKPPGFSFIELDKVVHRFLVGDKSHKQKEDIYAKLKELRHRLKEFGYKSDTSSVLYDVEEEVKENMLWDHSERLAIAFALINTRSGTIIRITKNLRLGACPYASTATSVSRCRVGNKSCLSPAFVYHSAINVGNTHPSLVWRRVLEYWHRGPSPAPRARLVLTCGLGITTCRRPVGFMRRLLACDLTCPLRHVLAFFPPLCLLYLPVWLPFSTIGRVWCSLRALMDWLLEARLIGMTELVLTVLFLFQNRVEPSLVAGVRQLRPNRACSGHIDASVRQALQCQGSATSLYCSSIEGRAGQSSLHRFVSDSGEEFVDWFFEDHVDPLPHPVLELNRAFFSPLERTLYLGGCPRNLICLLDVVFQPGEHIDPEHEVSEVNLGGINFFGGSKPSISRENGVWYLGIVALCSLRVVWTAEPTGTTLLMAATLRPSSLARDLFRLLAAIVLLSVRLSSLHGTYVASCPRLPEEEGKNTDVQVTFCLLTPLGLPLVVALRPSSSVVIALSLLSSDSSALTMASARTTVVFGRDYTEFQPRGWILLFYLGRRSPSTQRNGEGRISLKKIM</sequence>
<keyword evidence="2" id="KW-0677">Repeat</keyword>
<reference evidence="6" key="1">
    <citation type="submission" date="2019-07" db="EMBL/GenBank/DDBJ databases">
        <title>De Novo Assembly of kiwifruit Actinidia rufa.</title>
        <authorList>
            <person name="Sugita-Konishi S."/>
            <person name="Sato K."/>
            <person name="Mori E."/>
            <person name="Abe Y."/>
            <person name="Kisaki G."/>
            <person name="Hamano K."/>
            <person name="Suezawa K."/>
            <person name="Otani M."/>
            <person name="Fukuda T."/>
            <person name="Manabe T."/>
            <person name="Gomi K."/>
            <person name="Tabuchi M."/>
            <person name="Akimitsu K."/>
            <person name="Kataoka I."/>
        </authorList>
    </citation>
    <scope>NUCLEOTIDE SEQUENCE [LARGE SCALE GENOMIC DNA]</scope>
    <source>
        <strain evidence="6">cv. Fuchu</strain>
    </source>
</reference>
<feature type="repeat" description="PPR" evidence="3">
    <location>
        <begin position="365"/>
        <end position="399"/>
    </location>
</feature>
<dbReference type="NCBIfam" id="TIGR00756">
    <property type="entry name" value="PPR"/>
    <property type="match status" value="5"/>
</dbReference>
<evidence type="ECO:0000256" key="3">
    <source>
        <dbReference type="PROSITE-ProRule" id="PRU00708"/>
    </source>
</evidence>
<dbReference type="GO" id="GO:0009451">
    <property type="term" value="P:RNA modification"/>
    <property type="evidence" value="ECO:0007669"/>
    <property type="project" value="InterPro"/>
</dbReference>
<dbReference type="Pfam" id="PF13041">
    <property type="entry name" value="PPR_2"/>
    <property type="match status" value="2"/>
</dbReference>
<dbReference type="OrthoDB" id="185373at2759"/>
<name>A0A7J0DD74_9ERIC</name>
<dbReference type="GO" id="GO:0003723">
    <property type="term" value="F:RNA binding"/>
    <property type="evidence" value="ECO:0007669"/>
    <property type="project" value="InterPro"/>
</dbReference>
<dbReference type="InterPro" id="IPR032867">
    <property type="entry name" value="DYW_dom"/>
</dbReference>
<dbReference type="PANTHER" id="PTHR47926:SF347">
    <property type="entry name" value="PENTATRICOPEPTIDE REPEAT-CONTAINING PROTEIN"/>
    <property type="match status" value="1"/>
</dbReference>
<evidence type="ECO:0000259" key="4">
    <source>
        <dbReference type="Pfam" id="PF14432"/>
    </source>
</evidence>
<dbReference type="InterPro" id="IPR046848">
    <property type="entry name" value="E_motif"/>
</dbReference>
<dbReference type="InterPro" id="IPR002885">
    <property type="entry name" value="PPR_rpt"/>
</dbReference>
<dbReference type="FunFam" id="1.25.40.10:FF:001050">
    <property type="entry name" value="Pentatricopeptide repeat-containing protein At2g33760"/>
    <property type="match status" value="1"/>
</dbReference>
<comment type="similarity">
    <text evidence="1">Belongs to the PPR family. PCMP-H subfamily.</text>
</comment>
<dbReference type="PROSITE" id="PS51375">
    <property type="entry name" value="PPR"/>
    <property type="match status" value="5"/>
</dbReference>